<keyword evidence="2" id="KW-1185">Reference proteome</keyword>
<dbReference type="InParanoid" id="A0A177CPS8"/>
<proteinExistence type="predicted"/>
<dbReference type="OrthoDB" id="10457955at2759"/>
<dbReference type="RefSeq" id="XP_018039889.1">
    <property type="nucleotide sequence ID" value="XM_018186286.1"/>
</dbReference>
<gene>
    <name evidence="1" type="ORF">CC84DRAFT_440249</name>
</gene>
<dbReference type="AlphaFoldDB" id="A0A177CPS8"/>
<sequence length="178" mass="20028">MEATVGMKQKSLQLSHHVRGYRFHLLLHDAPRIATACNHETAEMTLLDDHTGDIHTDSQFLGEPACGKQSNEFHLRPKEGLQAPLSDPCPVRTLFETSRGCPPLLPLQRTRMWRLSLVASSNFTWPGLVSLPSFIIKRTCPRFAVRRRSDGPRTNEDRYATVLSIIPESPNPRPPSPV</sequence>
<dbReference type="GeneID" id="28769772"/>
<organism evidence="1 2">
    <name type="scientific">Paraphaeosphaeria sporulosa</name>
    <dbReference type="NCBI Taxonomy" id="1460663"/>
    <lineage>
        <taxon>Eukaryota</taxon>
        <taxon>Fungi</taxon>
        <taxon>Dikarya</taxon>
        <taxon>Ascomycota</taxon>
        <taxon>Pezizomycotina</taxon>
        <taxon>Dothideomycetes</taxon>
        <taxon>Pleosporomycetidae</taxon>
        <taxon>Pleosporales</taxon>
        <taxon>Massarineae</taxon>
        <taxon>Didymosphaeriaceae</taxon>
        <taxon>Paraphaeosphaeria</taxon>
    </lineage>
</organism>
<protein>
    <submittedName>
        <fullName evidence="1">Uncharacterized protein</fullName>
    </submittedName>
</protein>
<accession>A0A177CPS8</accession>
<reference evidence="1 2" key="1">
    <citation type="submission" date="2016-05" db="EMBL/GenBank/DDBJ databases">
        <title>Comparative analysis of secretome profiles of manganese(II)-oxidizing ascomycete fungi.</title>
        <authorList>
            <consortium name="DOE Joint Genome Institute"/>
            <person name="Zeiner C.A."/>
            <person name="Purvine S.O."/>
            <person name="Zink E.M."/>
            <person name="Wu S."/>
            <person name="Pasa-Tolic L."/>
            <person name="Chaput D.L."/>
            <person name="Haridas S."/>
            <person name="Grigoriev I.V."/>
            <person name="Santelli C.M."/>
            <person name="Hansel C.M."/>
        </authorList>
    </citation>
    <scope>NUCLEOTIDE SEQUENCE [LARGE SCALE GENOMIC DNA]</scope>
    <source>
        <strain evidence="1 2">AP3s5-JAC2a</strain>
    </source>
</reference>
<dbReference type="Proteomes" id="UP000077069">
    <property type="component" value="Unassembled WGS sequence"/>
</dbReference>
<dbReference type="EMBL" id="KV441549">
    <property type="protein sequence ID" value="OAG09524.1"/>
    <property type="molecule type" value="Genomic_DNA"/>
</dbReference>
<name>A0A177CPS8_9PLEO</name>
<evidence type="ECO:0000313" key="1">
    <source>
        <dbReference type="EMBL" id="OAG09524.1"/>
    </source>
</evidence>
<evidence type="ECO:0000313" key="2">
    <source>
        <dbReference type="Proteomes" id="UP000077069"/>
    </source>
</evidence>